<dbReference type="AlphaFoldDB" id="A0AAJ5NP09"/>
<evidence type="ECO:0000259" key="3">
    <source>
        <dbReference type="Pfam" id="PF01551"/>
    </source>
</evidence>
<evidence type="ECO:0000313" key="6">
    <source>
        <dbReference type="Proteomes" id="UP000266918"/>
    </source>
</evidence>
<feature type="transmembrane region" description="Helical" evidence="2">
    <location>
        <begin position="231"/>
        <end position="251"/>
    </location>
</feature>
<keyword evidence="2" id="KW-0472">Membrane</keyword>
<dbReference type="PANTHER" id="PTHR21666">
    <property type="entry name" value="PEPTIDASE-RELATED"/>
    <property type="match status" value="1"/>
</dbReference>
<feature type="coiled-coil region" evidence="1">
    <location>
        <begin position="2"/>
        <end position="29"/>
    </location>
</feature>
<dbReference type="InterPro" id="IPR011055">
    <property type="entry name" value="Dup_hybrid_motif"/>
</dbReference>
<dbReference type="EC" id="3.4.24.75" evidence="5"/>
<dbReference type="SUPFAM" id="SSF51261">
    <property type="entry name" value="Duplicated hybrid motif"/>
    <property type="match status" value="2"/>
</dbReference>
<dbReference type="Pfam" id="PF01551">
    <property type="entry name" value="Peptidase_M23"/>
    <property type="match status" value="1"/>
</dbReference>
<dbReference type="CDD" id="cd12797">
    <property type="entry name" value="M23_peptidase"/>
    <property type="match status" value="2"/>
</dbReference>
<keyword evidence="2" id="KW-0812">Transmembrane</keyword>
<evidence type="ECO:0000256" key="1">
    <source>
        <dbReference type="SAM" id="Coils"/>
    </source>
</evidence>
<feature type="domain" description="Phage tail lysozyme" evidence="4">
    <location>
        <begin position="532"/>
        <end position="704"/>
    </location>
</feature>
<protein>
    <submittedName>
        <fullName evidence="5">Peptidase</fullName>
        <ecNumber evidence="5">3.4.24.75</ecNumber>
        <ecNumber evidence="5">3.5.1.-</ecNumber>
    </submittedName>
</protein>
<reference evidence="5 6" key="1">
    <citation type="submission" date="2018-12" db="EMBL/GenBank/DDBJ databases">
        <authorList>
            <consortium name="Pathogen Informatics"/>
        </authorList>
    </citation>
    <scope>NUCLEOTIDE SEQUENCE [LARGE SCALE GENOMIC DNA]</scope>
    <source>
        <strain evidence="6">NCTC 10904</strain>
    </source>
</reference>
<name>A0AAJ5NP09_STRSA</name>
<organism evidence="5 6">
    <name type="scientific">Streptococcus sanguinis</name>
    <dbReference type="NCBI Taxonomy" id="1305"/>
    <lineage>
        <taxon>Bacteria</taxon>
        <taxon>Bacillati</taxon>
        <taxon>Bacillota</taxon>
        <taxon>Bacilli</taxon>
        <taxon>Lactobacillales</taxon>
        <taxon>Streptococcaceae</taxon>
        <taxon>Streptococcus</taxon>
    </lineage>
</organism>
<keyword evidence="2" id="KW-1133">Transmembrane helix</keyword>
<keyword evidence="1" id="KW-0175">Coiled coil</keyword>
<dbReference type="EMBL" id="LR134002">
    <property type="protein sequence ID" value="VDY71559.1"/>
    <property type="molecule type" value="Genomic_DNA"/>
</dbReference>
<dbReference type="RefSeq" id="WP_126435549.1">
    <property type="nucleotide sequence ID" value="NZ_JAQCSC010000003.1"/>
</dbReference>
<dbReference type="InterPro" id="IPR016047">
    <property type="entry name" value="M23ase_b-sheet_dom"/>
</dbReference>
<dbReference type="GO" id="GO:0004222">
    <property type="term" value="F:metalloendopeptidase activity"/>
    <property type="evidence" value="ECO:0007669"/>
    <property type="project" value="TreeGrafter"/>
</dbReference>
<evidence type="ECO:0000259" key="4">
    <source>
        <dbReference type="Pfam" id="PF18013"/>
    </source>
</evidence>
<dbReference type="Gene3D" id="1.10.530.10">
    <property type="match status" value="1"/>
</dbReference>
<dbReference type="InterPro" id="IPR041219">
    <property type="entry name" value="Phage_lysozyme2"/>
</dbReference>
<gene>
    <name evidence="5" type="primary">lytM</name>
    <name evidence="5" type="ORF">NCTC10904_01145</name>
</gene>
<keyword evidence="5" id="KW-0378">Hydrolase</keyword>
<dbReference type="InterPro" id="IPR050570">
    <property type="entry name" value="Cell_wall_metabolism_enzyme"/>
</dbReference>
<evidence type="ECO:0000256" key="2">
    <source>
        <dbReference type="SAM" id="Phobius"/>
    </source>
</evidence>
<evidence type="ECO:0000313" key="5">
    <source>
        <dbReference type="EMBL" id="VDY71559.1"/>
    </source>
</evidence>
<dbReference type="Pfam" id="PF18013">
    <property type="entry name" value="Phage_lysozyme2"/>
    <property type="match status" value="1"/>
</dbReference>
<feature type="domain" description="M23ase beta-sheet core" evidence="3">
    <location>
        <begin position="775"/>
        <end position="854"/>
    </location>
</feature>
<dbReference type="Proteomes" id="UP000266918">
    <property type="component" value="Chromosome"/>
</dbReference>
<proteinExistence type="predicted"/>
<dbReference type="Gene3D" id="2.70.70.10">
    <property type="entry name" value="Glucose Permease (Domain IIA)"/>
    <property type="match status" value="2"/>
</dbReference>
<sequence>MSRKSRREVREAKAEYREINSQIKTTKASYQAGNKRERELLNPQTAAEKHYVTRKAEARNAVAKGELKVLKEKKQVAKDKKKRAIERNGGSNFQKTGHMLHQQASYLVDEAFSGDDVLEDVASARRTIRRTHAEIRRAKKVGRYTAKIAKGTTRAIYGASNRTYNLVRGRGFTRTPVSKRWETKFRNRYQRLRSRLRVKRAKKTASVAGKVTAKVGKLLLTAIKNPLSAKAYLIVFVAVLVIVLLGALFGGGSSTVSQNEFDLTDAWTHLSKLDREKSTDEVDYWSDIDSVMMFMGYKYSDYKLDKPYNKKKGILEFDKPYRDLLTDIWNEMNGDKDNLQTMEEVIKSSKHDYIKLSKKDQEEFGEVVEQAKQVGFYINYNDLEHPFSKETSDETVEGVTITKRFGYESKDKLYEGSVLQASKGSPIYATMPGTVEIKDGDFIIKDKKREFTYKKVDEARFKSGDKVLPGDEIGAVGSEDGQEVFYKKLKDRKKKEWVYVNPGFYLPNASYTQTTSVLKDIDFDGDTSKRIDQTYQYLKKYEPKTTKKGASAFMGNFMVESGIKAKRAEGDYLNPPIGASSNSWDDPAWLSINGPAIYNGRYPNILRRGLGLGQWTDTGDGSLRHTMLLEYAKKKNKKWYDLELQIDFIFNGDSPYYIEIAKRIATSNDNVESLATQFLINWEGNPGDKLLQRQDSAKQILSYLENGGGSGGASFIKPNGKYAPIFNTDYWVMQPYGFTPWSSGAGGGLYGPSGGKHTGVDLAPLSVQYGTSVLPADVPVYSITDGTVYNTGYSAIGGYQITIIPEGTNQYLYYGHLKEQPKLASGTKVKAGQQIALLGNSGATTIYHVHLEISPTPAIGTAASPDPSFLITGGPALVQSQQIKIK</sequence>
<feature type="coiled-coil region" evidence="1">
    <location>
        <begin position="53"/>
        <end position="87"/>
    </location>
</feature>
<accession>A0AAJ5NP09</accession>
<dbReference type="EC" id="3.5.1.-" evidence="5"/>
<dbReference type="PANTHER" id="PTHR21666:SF270">
    <property type="entry name" value="MUREIN HYDROLASE ACTIVATOR ENVC"/>
    <property type="match status" value="1"/>
</dbReference>